<keyword evidence="10" id="KW-0129">CBS domain</keyword>
<evidence type="ECO:0000256" key="1">
    <source>
        <dbReference type="ARBA" id="ARBA00004141"/>
    </source>
</evidence>
<feature type="transmembrane region" description="Helical" evidence="11">
    <location>
        <begin position="222"/>
        <end position="244"/>
    </location>
</feature>
<dbReference type="PANTHER" id="PTHR43427">
    <property type="entry name" value="CHLORIDE CHANNEL PROTEIN CLC-E"/>
    <property type="match status" value="1"/>
</dbReference>
<evidence type="ECO:0000256" key="9">
    <source>
        <dbReference type="ARBA" id="ARBA00023303"/>
    </source>
</evidence>
<evidence type="ECO:0000259" key="12">
    <source>
        <dbReference type="PROSITE" id="PS51371"/>
    </source>
</evidence>
<keyword evidence="9" id="KW-0407">Ion channel</keyword>
<evidence type="ECO:0000313" key="14">
    <source>
        <dbReference type="Proteomes" id="UP001524642"/>
    </source>
</evidence>
<dbReference type="Gene3D" id="3.10.580.10">
    <property type="entry name" value="CBS-domain"/>
    <property type="match status" value="1"/>
</dbReference>
<feature type="transmembrane region" description="Helical" evidence="11">
    <location>
        <begin position="303"/>
        <end position="324"/>
    </location>
</feature>
<dbReference type="InterPro" id="IPR046342">
    <property type="entry name" value="CBS_dom_sf"/>
</dbReference>
<evidence type="ECO:0000313" key="13">
    <source>
        <dbReference type="EMBL" id="MCR0981042.1"/>
    </source>
</evidence>
<dbReference type="InterPro" id="IPR000644">
    <property type="entry name" value="CBS_dom"/>
</dbReference>
<dbReference type="Gene3D" id="1.10.3080.10">
    <property type="entry name" value="Clc chloride channel"/>
    <property type="match status" value="1"/>
</dbReference>
<dbReference type="InterPro" id="IPR050368">
    <property type="entry name" value="ClC-type_chloride_channel"/>
</dbReference>
<dbReference type="CDD" id="cd00400">
    <property type="entry name" value="Voltage_gated_ClC"/>
    <property type="match status" value="1"/>
</dbReference>
<keyword evidence="5" id="KW-0406">Ion transport</keyword>
<keyword evidence="3 11" id="KW-0812">Transmembrane</keyword>
<dbReference type="InterPro" id="IPR001807">
    <property type="entry name" value="ClC"/>
</dbReference>
<feature type="transmembrane region" description="Helical" evidence="11">
    <location>
        <begin position="98"/>
        <end position="120"/>
    </location>
</feature>
<dbReference type="SUPFAM" id="SSF81340">
    <property type="entry name" value="Clc chloride channel"/>
    <property type="match status" value="1"/>
</dbReference>
<evidence type="ECO:0000256" key="4">
    <source>
        <dbReference type="ARBA" id="ARBA00022989"/>
    </source>
</evidence>
<keyword evidence="8" id="KW-0868">Chloride</keyword>
<gene>
    <name evidence="13" type="ORF">NRP21_03155</name>
</gene>
<dbReference type="InterPro" id="IPR014743">
    <property type="entry name" value="Cl-channel_core"/>
</dbReference>
<dbReference type="Pfam" id="PF00654">
    <property type="entry name" value="Voltage_CLC"/>
    <property type="match status" value="1"/>
</dbReference>
<feature type="transmembrane region" description="Helical" evidence="11">
    <location>
        <begin position="264"/>
        <end position="282"/>
    </location>
</feature>
<reference evidence="13 14" key="1">
    <citation type="submission" date="2022-06" db="EMBL/GenBank/DDBJ databases">
        <title>Roseomonas CN29.</title>
        <authorList>
            <person name="Cheng Y."/>
            <person name="He X."/>
        </authorList>
    </citation>
    <scope>NUCLEOTIDE SEQUENCE [LARGE SCALE GENOMIC DNA]</scope>
    <source>
        <strain evidence="13 14">CN29</strain>
    </source>
</reference>
<proteinExistence type="predicted"/>
<keyword evidence="14" id="KW-1185">Reference proteome</keyword>
<dbReference type="Proteomes" id="UP001524642">
    <property type="component" value="Unassembled WGS sequence"/>
</dbReference>
<dbReference type="PANTHER" id="PTHR43427:SF6">
    <property type="entry name" value="CHLORIDE CHANNEL PROTEIN CLC-E"/>
    <property type="match status" value="1"/>
</dbReference>
<dbReference type="PROSITE" id="PS51371">
    <property type="entry name" value="CBS"/>
    <property type="match status" value="1"/>
</dbReference>
<evidence type="ECO:0000256" key="2">
    <source>
        <dbReference type="ARBA" id="ARBA00022448"/>
    </source>
</evidence>
<keyword evidence="6 11" id="KW-0472">Membrane</keyword>
<comment type="caution">
    <text evidence="13">The sequence shown here is derived from an EMBL/GenBank/DDBJ whole genome shotgun (WGS) entry which is preliminary data.</text>
</comment>
<name>A0ABT1WYX9_9PROT</name>
<evidence type="ECO:0000256" key="10">
    <source>
        <dbReference type="PROSITE-ProRule" id="PRU00703"/>
    </source>
</evidence>
<feature type="transmembrane region" description="Helical" evidence="11">
    <location>
        <begin position="364"/>
        <end position="388"/>
    </location>
</feature>
<feature type="domain" description="CBS" evidence="12">
    <location>
        <begin position="542"/>
        <end position="601"/>
    </location>
</feature>
<evidence type="ECO:0000256" key="3">
    <source>
        <dbReference type="ARBA" id="ARBA00022692"/>
    </source>
</evidence>
<organism evidence="13 14">
    <name type="scientific">Roseomonas populi</name>
    <dbReference type="NCBI Taxonomy" id="3121582"/>
    <lineage>
        <taxon>Bacteria</taxon>
        <taxon>Pseudomonadati</taxon>
        <taxon>Pseudomonadota</taxon>
        <taxon>Alphaproteobacteria</taxon>
        <taxon>Acetobacterales</taxon>
        <taxon>Roseomonadaceae</taxon>
        <taxon>Roseomonas</taxon>
    </lineage>
</organism>
<dbReference type="EMBL" id="JANJOU010000002">
    <property type="protein sequence ID" value="MCR0981042.1"/>
    <property type="molecule type" value="Genomic_DNA"/>
</dbReference>
<keyword evidence="2" id="KW-0813">Transport</keyword>
<evidence type="ECO:0000256" key="8">
    <source>
        <dbReference type="ARBA" id="ARBA00023214"/>
    </source>
</evidence>
<protein>
    <submittedName>
        <fullName evidence="13">Chloride channel protein</fullName>
    </submittedName>
</protein>
<feature type="transmembrane region" description="Helical" evidence="11">
    <location>
        <begin position="394"/>
        <end position="419"/>
    </location>
</feature>
<feature type="transmembrane region" description="Helical" evidence="11">
    <location>
        <begin position="336"/>
        <end position="357"/>
    </location>
</feature>
<sequence length="610" mass="63262">MTGTTVAVRLSGWRRRRARQLRRLRLTVAHPARGLAALRAWIRRGELGVLVLAIAAGVASGVLARLLGGAVGQLHILLFGEGAEHGVSAMRRISPLPLLLLPAVGGLVLGLLNLVLARWYPRTPVDPIEANALHGGNASIKDGVIVAAQNVVSNGGGASVGLEAAYAQVGAGIASRLGRAFGVRRSDLRLLVGCGAAGAIAASFDAPLTGAFYAFELVIGIYALSSLAPVLASAVAGTLAAGLLDDAGVKTAAGAIGAPDAGDYVYALLTGLFCGLLGIALMRGMSVAEGLIRRGVPWQTLRPAAGGLLVGGLAIVTPGVLSSGHGVLHDVLLTDLPFQFLLVLVLLKALASAISIGSGFRGGLFFASILLGAIVGKLFAAVTAATVLPTVDSMLLSIVGMSAFGAAVIGAPLAMTFLALETTRDFAVAGPVLVAVVTAAIVVRRLFGYSFATWRFHLRGEAIRGPHDVGWIRDLTVGKVMRRNERTIRADTRLSAFTRDFPLGSSAQVVVVDEAGRYAGMVQVAEAHGVAPTDEGGTVSSLLHLRDRALLPAMNVKEALALFEAAEADVLAVLDGKETRRVIGIVTEAHLLRRYGEELDRRRRDEAGIS</sequence>
<dbReference type="RefSeq" id="WP_257714723.1">
    <property type="nucleotide sequence ID" value="NZ_JANJOU010000002.1"/>
</dbReference>
<evidence type="ECO:0000256" key="11">
    <source>
        <dbReference type="SAM" id="Phobius"/>
    </source>
</evidence>
<evidence type="ECO:0000256" key="7">
    <source>
        <dbReference type="ARBA" id="ARBA00023173"/>
    </source>
</evidence>
<feature type="transmembrane region" description="Helical" evidence="11">
    <location>
        <begin position="426"/>
        <end position="447"/>
    </location>
</feature>
<keyword evidence="7" id="KW-0869">Chloride channel</keyword>
<dbReference type="SUPFAM" id="SSF54631">
    <property type="entry name" value="CBS-domain pair"/>
    <property type="match status" value="1"/>
</dbReference>
<dbReference type="PRINTS" id="PR00762">
    <property type="entry name" value="CLCHANNEL"/>
</dbReference>
<evidence type="ECO:0000256" key="5">
    <source>
        <dbReference type="ARBA" id="ARBA00023065"/>
    </source>
</evidence>
<feature type="transmembrane region" description="Helical" evidence="11">
    <location>
        <begin position="48"/>
        <end position="68"/>
    </location>
</feature>
<comment type="subcellular location">
    <subcellularLocation>
        <location evidence="1">Membrane</location>
        <topology evidence="1">Multi-pass membrane protein</topology>
    </subcellularLocation>
</comment>
<accession>A0ABT1WYX9</accession>
<keyword evidence="4 11" id="KW-1133">Transmembrane helix</keyword>
<evidence type="ECO:0000256" key="6">
    <source>
        <dbReference type="ARBA" id="ARBA00023136"/>
    </source>
</evidence>